<sequence>MEVMSSSGSALQGPEESALGHMSRIPPSRQKDSSALAFLTETHRPIRDAVSDSRSASKMVVKAEGATWVIRLALRGSCCNTS</sequence>
<keyword evidence="3" id="KW-1185">Reference proteome</keyword>
<feature type="compositionally biased region" description="Polar residues" evidence="1">
    <location>
        <begin position="1"/>
        <end position="10"/>
    </location>
</feature>
<dbReference type="AlphaFoldDB" id="A0A5A9NGL1"/>
<accession>A0A5A9NGL1</accession>
<dbReference type="Proteomes" id="UP000324632">
    <property type="component" value="Chromosome 19"/>
</dbReference>
<reference evidence="2 3" key="1">
    <citation type="journal article" date="2019" name="Mol. Ecol. Resour.">
        <title>Chromosome-level genome assembly of Triplophysa tibetana, a fish adapted to the harsh high-altitude environment of the Tibetan Plateau.</title>
        <authorList>
            <person name="Yang X."/>
            <person name="Liu H."/>
            <person name="Ma Z."/>
            <person name="Zou Y."/>
            <person name="Zou M."/>
            <person name="Mao Y."/>
            <person name="Li X."/>
            <person name="Wang H."/>
            <person name="Chen T."/>
            <person name="Wang W."/>
            <person name="Yang R."/>
        </authorList>
    </citation>
    <scope>NUCLEOTIDE SEQUENCE [LARGE SCALE GENOMIC DNA]</scope>
    <source>
        <strain evidence="2">TTIB1903HZAU</strain>
        <tissue evidence="2">Muscle</tissue>
    </source>
</reference>
<comment type="caution">
    <text evidence="2">The sequence shown here is derived from an EMBL/GenBank/DDBJ whole genome shotgun (WGS) entry which is preliminary data.</text>
</comment>
<evidence type="ECO:0000313" key="3">
    <source>
        <dbReference type="Proteomes" id="UP000324632"/>
    </source>
</evidence>
<dbReference type="EMBL" id="SOYY01000019">
    <property type="protein sequence ID" value="KAA0708019.1"/>
    <property type="molecule type" value="Genomic_DNA"/>
</dbReference>
<evidence type="ECO:0000313" key="2">
    <source>
        <dbReference type="EMBL" id="KAA0708019.1"/>
    </source>
</evidence>
<organism evidence="2 3">
    <name type="scientific">Triplophysa tibetana</name>
    <dbReference type="NCBI Taxonomy" id="1572043"/>
    <lineage>
        <taxon>Eukaryota</taxon>
        <taxon>Metazoa</taxon>
        <taxon>Chordata</taxon>
        <taxon>Craniata</taxon>
        <taxon>Vertebrata</taxon>
        <taxon>Euteleostomi</taxon>
        <taxon>Actinopterygii</taxon>
        <taxon>Neopterygii</taxon>
        <taxon>Teleostei</taxon>
        <taxon>Ostariophysi</taxon>
        <taxon>Cypriniformes</taxon>
        <taxon>Nemacheilidae</taxon>
        <taxon>Triplophysa</taxon>
    </lineage>
</organism>
<feature type="region of interest" description="Disordered" evidence="1">
    <location>
        <begin position="1"/>
        <end position="33"/>
    </location>
</feature>
<evidence type="ECO:0000256" key="1">
    <source>
        <dbReference type="SAM" id="MobiDB-lite"/>
    </source>
</evidence>
<gene>
    <name evidence="2" type="ORF">E1301_Tti014369</name>
</gene>
<proteinExistence type="predicted"/>
<name>A0A5A9NGL1_9TELE</name>
<protein>
    <submittedName>
        <fullName evidence="2">Uncharacterized protein</fullName>
    </submittedName>
</protein>